<dbReference type="InterPro" id="IPR002401">
    <property type="entry name" value="Cyt_P450_E_grp-I"/>
</dbReference>
<dbReference type="GO" id="GO:0004497">
    <property type="term" value="F:monooxygenase activity"/>
    <property type="evidence" value="ECO:0007669"/>
    <property type="project" value="UniProtKB-KW"/>
</dbReference>
<evidence type="ECO:0000256" key="9">
    <source>
        <dbReference type="SAM" id="SignalP"/>
    </source>
</evidence>
<proteinExistence type="inferred from homology"/>
<feature type="non-terminal residue" evidence="10">
    <location>
        <position position="1"/>
    </location>
</feature>
<dbReference type="GO" id="GO:0016705">
    <property type="term" value="F:oxidoreductase activity, acting on paired donors, with incorporation or reduction of molecular oxygen"/>
    <property type="evidence" value="ECO:0007669"/>
    <property type="project" value="InterPro"/>
</dbReference>
<accession>A0A5J9W4I6</accession>
<dbReference type="PANTHER" id="PTHR47955:SF8">
    <property type="entry name" value="CYTOCHROME P450 71D11-LIKE"/>
    <property type="match status" value="1"/>
</dbReference>
<feature type="chain" id="PRO_5023806890" description="Cytochrome P450" evidence="9">
    <location>
        <begin position="26"/>
        <end position="503"/>
    </location>
</feature>
<evidence type="ECO:0000256" key="5">
    <source>
        <dbReference type="ARBA" id="ARBA00023004"/>
    </source>
</evidence>
<dbReference type="Proteomes" id="UP000324897">
    <property type="component" value="Unassembled WGS sequence"/>
</dbReference>
<keyword evidence="5 7" id="KW-0408">Iron</keyword>
<dbReference type="Gene3D" id="1.10.630.10">
    <property type="entry name" value="Cytochrome P450"/>
    <property type="match status" value="1"/>
</dbReference>
<feature type="signal peptide" evidence="9">
    <location>
        <begin position="1"/>
        <end position="25"/>
    </location>
</feature>
<evidence type="ECO:0000313" key="11">
    <source>
        <dbReference type="Proteomes" id="UP000324897"/>
    </source>
</evidence>
<keyword evidence="9" id="KW-0732">Signal</keyword>
<evidence type="ECO:0000256" key="2">
    <source>
        <dbReference type="ARBA" id="ARBA00022617"/>
    </source>
</evidence>
<comment type="caution">
    <text evidence="10">The sequence shown here is derived from an EMBL/GenBank/DDBJ whole genome shotgun (WGS) entry which is preliminary data.</text>
</comment>
<evidence type="ECO:0000256" key="8">
    <source>
        <dbReference type="RuleBase" id="RU000461"/>
    </source>
</evidence>
<dbReference type="GO" id="GO:0005506">
    <property type="term" value="F:iron ion binding"/>
    <property type="evidence" value="ECO:0007669"/>
    <property type="project" value="InterPro"/>
</dbReference>
<dbReference type="InterPro" id="IPR036396">
    <property type="entry name" value="Cyt_P450_sf"/>
</dbReference>
<dbReference type="InterPro" id="IPR017972">
    <property type="entry name" value="Cyt_P450_CS"/>
</dbReference>
<dbReference type="Pfam" id="PF00067">
    <property type="entry name" value="p450"/>
    <property type="match status" value="1"/>
</dbReference>
<dbReference type="InterPro" id="IPR001128">
    <property type="entry name" value="Cyt_P450"/>
</dbReference>
<evidence type="ECO:0000256" key="4">
    <source>
        <dbReference type="ARBA" id="ARBA00023002"/>
    </source>
</evidence>
<keyword evidence="4 8" id="KW-0560">Oxidoreductase</keyword>
<keyword evidence="3 7" id="KW-0479">Metal-binding</keyword>
<gene>
    <name evidence="10" type="ORF">EJB05_08828</name>
</gene>
<evidence type="ECO:0000256" key="6">
    <source>
        <dbReference type="ARBA" id="ARBA00023033"/>
    </source>
</evidence>
<feature type="binding site" description="axial binding residue" evidence="7">
    <location>
        <position position="439"/>
    </location>
    <ligand>
        <name>heme</name>
        <dbReference type="ChEBI" id="CHEBI:30413"/>
    </ligand>
    <ligandPart>
        <name>Fe</name>
        <dbReference type="ChEBI" id="CHEBI:18248"/>
    </ligandPart>
</feature>
<comment type="similarity">
    <text evidence="1 8">Belongs to the cytochrome P450 family.</text>
</comment>
<comment type="cofactor">
    <cofactor evidence="7">
        <name>heme</name>
        <dbReference type="ChEBI" id="CHEBI:30413"/>
    </cofactor>
</comment>
<evidence type="ECO:0008006" key="12">
    <source>
        <dbReference type="Google" id="ProtNLM"/>
    </source>
</evidence>
<keyword evidence="11" id="KW-1185">Reference proteome</keyword>
<dbReference type="Gramene" id="TVU42424">
    <property type="protein sequence ID" value="TVU42424"/>
    <property type="gene ID" value="EJB05_08828"/>
</dbReference>
<dbReference type="GO" id="GO:0020037">
    <property type="term" value="F:heme binding"/>
    <property type="evidence" value="ECO:0007669"/>
    <property type="project" value="InterPro"/>
</dbReference>
<dbReference type="CDD" id="cd11072">
    <property type="entry name" value="CYP71-like"/>
    <property type="match status" value="1"/>
</dbReference>
<dbReference type="SUPFAM" id="SSF48264">
    <property type="entry name" value="Cytochrome P450"/>
    <property type="match status" value="1"/>
</dbReference>
<dbReference type="OrthoDB" id="1470350at2759"/>
<name>A0A5J9W4I6_9POAL</name>
<keyword evidence="2 7" id="KW-0349">Heme</keyword>
<dbReference type="PANTHER" id="PTHR47955">
    <property type="entry name" value="CYTOCHROME P450 FAMILY 71 PROTEIN"/>
    <property type="match status" value="1"/>
</dbReference>
<evidence type="ECO:0000256" key="1">
    <source>
        <dbReference type="ARBA" id="ARBA00010617"/>
    </source>
</evidence>
<evidence type="ECO:0000256" key="3">
    <source>
        <dbReference type="ARBA" id="ARBA00022723"/>
    </source>
</evidence>
<sequence>MELSAATLVFLSLISLPILLTLLSSRSTPTSKKRRPPGPLNLPFVGSLLEFLRGSSPQVALRDLANKYGPVMFLRMGQVFTVVISSPAAAQEVLQEKDVLFASRPNLLAGKILSYGNIDIACAPYSAYWRRLRKLCTVELLSAKMVRQIGPIRNSETLSLVRNIQATGQCGKPVNLGRMLISCSNTITAKAAFGQVCSAELQDQFLTAIEVGLKLGSGFSFGDLFPSLQFVDVLTGVKRRLWRARHQLDDIFDKIIARCEAQRGDDLLSVLLKIRDEGDREFPITTTNIKAIVLDMFAAGTETTSSAAEWVMSELMRNPEVMAKAQAEVRRVFGNKNAHDHESHIDELPYTRMVIKESMRLNPVVPLLLPHLCRETCEIGGYQIVEGTRIMVNTWAMARNPKYWHDAEKFKPERFEDGKLDYKGSRFEYLPFGAGRRRCPGDTFGLAVLELIVARLLYYFDWSLPKGMQPDEIDMDISVGATSRRKNQLHLMASPYTVIPMQS</sequence>
<keyword evidence="6 8" id="KW-0503">Monooxygenase</keyword>
<reference evidence="10 11" key="1">
    <citation type="journal article" date="2019" name="Sci. Rep.">
        <title>A high-quality genome of Eragrostis curvula grass provides insights into Poaceae evolution and supports new strategies to enhance forage quality.</title>
        <authorList>
            <person name="Carballo J."/>
            <person name="Santos B.A.C.M."/>
            <person name="Zappacosta D."/>
            <person name="Garbus I."/>
            <person name="Selva J.P."/>
            <person name="Gallo C.A."/>
            <person name="Diaz A."/>
            <person name="Albertini E."/>
            <person name="Caccamo M."/>
            <person name="Echenique V."/>
        </authorList>
    </citation>
    <scope>NUCLEOTIDE SEQUENCE [LARGE SCALE GENOMIC DNA]</scope>
    <source>
        <strain evidence="11">cv. Victoria</strain>
        <tissue evidence="10">Leaf</tissue>
    </source>
</reference>
<dbReference type="AlphaFoldDB" id="A0A5J9W4I6"/>
<dbReference type="FunFam" id="1.10.630.10:FF:000043">
    <property type="entry name" value="Cytochrome P450 99A2"/>
    <property type="match status" value="1"/>
</dbReference>
<protein>
    <recommendedName>
        <fullName evidence="12">Cytochrome P450</fullName>
    </recommendedName>
</protein>
<dbReference type="PROSITE" id="PS00086">
    <property type="entry name" value="CYTOCHROME_P450"/>
    <property type="match status" value="1"/>
</dbReference>
<dbReference type="EMBL" id="RWGY01000005">
    <property type="protein sequence ID" value="TVU42424.1"/>
    <property type="molecule type" value="Genomic_DNA"/>
</dbReference>
<dbReference type="PRINTS" id="PR00385">
    <property type="entry name" value="P450"/>
</dbReference>
<organism evidence="10 11">
    <name type="scientific">Eragrostis curvula</name>
    <name type="common">weeping love grass</name>
    <dbReference type="NCBI Taxonomy" id="38414"/>
    <lineage>
        <taxon>Eukaryota</taxon>
        <taxon>Viridiplantae</taxon>
        <taxon>Streptophyta</taxon>
        <taxon>Embryophyta</taxon>
        <taxon>Tracheophyta</taxon>
        <taxon>Spermatophyta</taxon>
        <taxon>Magnoliopsida</taxon>
        <taxon>Liliopsida</taxon>
        <taxon>Poales</taxon>
        <taxon>Poaceae</taxon>
        <taxon>PACMAD clade</taxon>
        <taxon>Chloridoideae</taxon>
        <taxon>Eragrostideae</taxon>
        <taxon>Eragrostidinae</taxon>
        <taxon>Eragrostis</taxon>
    </lineage>
</organism>
<evidence type="ECO:0000313" key="10">
    <source>
        <dbReference type="EMBL" id="TVU42424.1"/>
    </source>
</evidence>
<evidence type="ECO:0000256" key="7">
    <source>
        <dbReference type="PIRSR" id="PIRSR602401-1"/>
    </source>
</evidence>
<dbReference type="PRINTS" id="PR00463">
    <property type="entry name" value="EP450I"/>
</dbReference>